<feature type="compositionally biased region" description="Polar residues" evidence="1">
    <location>
        <begin position="1314"/>
        <end position="1330"/>
    </location>
</feature>
<protein>
    <submittedName>
        <fullName evidence="3">Tfp pilus assembly protein, tip-associated adhesin PilY1</fullName>
    </submittedName>
</protein>
<proteinExistence type="predicted"/>
<evidence type="ECO:0000313" key="4">
    <source>
        <dbReference type="Proteomes" id="UP000254437"/>
    </source>
</evidence>
<feature type="region of interest" description="Disordered" evidence="1">
    <location>
        <begin position="1292"/>
        <end position="1333"/>
    </location>
</feature>
<keyword evidence="2" id="KW-0732">Signal</keyword>
<feature type="signal peptide" evidence="2">
    <location>
        <begin position="1"/>
        <end position="22"/>
    </location>
</feature>
<evidence type="ECO:0000313" key="3">
    <source>
        <dbReference type="EMBL" id="STZ62987.1"/>
    </source>
</evidence>
<dbReference type="InterPro" id="IPR011047">
    <property type="entry name" value="Quinoprotein_ADH-like_sf"/>
</dbReference>
<dbReference type="Proteomes" id="UP000254437">
    <property type="component" value="Unassembled WGS sequence"/>
</dbReference>
<name>A0A378TQI9_MORLA</name>
<organism evidence="3 4">
    <name type="scientific">Moraxella lacunata</name>
    <dbReference type="NCBI Taxonomy" id="477"/>
    <lineage>
        <taxon>Bacteria</taxon>
        <taxon>Pseudomonadati</taxon>
        <taxon>Pseudomonadota</taxon>
        <taxon>Gammaproteobacteria</taxon>
        <taxon>Moraxellales</taxon>
        <taxon>Moraxellaceae</taxon>
        <taxon>Moraxella</taxon>
    </lineage>
</organism>
<dbReference type="EMBL" id="UGQU01000002">
    <property type="protein sequence ID" value="STZ62987.1"/>
    <property type="molecule type" value="Genomic_DNA"/>
</dbReference>
<gene>
    <name evidence="3" type="ORF">NCTC10359_01398</name>
</gene>
<accession>A0A378TQI9</accession>
<feature type="chain" id="PRO_5017037313" evidence="2">
    <location>
        <begin position="23"/>
        <end position="1352"/>
    </location>
</feature>
<feature type="compositionally biased region" description="Polar residues" evidence="1">
    <location>
        <begin position="1292"/>
        <end position="1301"/>
    </location>
</feature>
<sequence>MKTFSIKQLSHAIIATMTVMSAATLQSHANTVEKRIGDLEIYEAPTGGGASVMLMLDNSGSMDIRSVEVDYGNYCRKGSYGRVVPNVYNKSITIKDDNGNNGEMVSYQINSCGTNTRYYDRISRLKNAIMPLLADPANGFGADYMQYKIGLGNFYYRGGYDGGGVISYPVSTLTYENRLAMARIISNLRAETNTPTVHAYAEAGAYMLGTKTSGIQEMVDYYTLVGYQYGANFFRCTTPVEREKILDSGCSGTGGIVRENFSQQLINNLGINHQAVGRAYTYYYRKVERPRSSVGSGFSLAHANAVKDNAYDSPIGNGQCDGYGIYFLTDGEPNNGSGNGVGSTVTTSIMNAALEGTSSVSMSNGVCRINGQPSSIISSGSAYVSRYTTSGHPQWECIGEFAKLLAEANNKVKKPILTATVGFGKVFKNASNYKTDMQVTDVITGERSVKNVYDCARIPDSSRDAKNLCYLGERGHGYGQGGFYYAESSNDVARSIVEFVSSVSGIISAAPSGTVAVPTDPLSIASLQPYAYLPMLQANIAEAPATWPGNLKKYHTLNGTLYGRDGTTRLYQTAGGSTFPYATNPRALDIWQQGNVADGAITTGGSYARLPAPTAANKNTVRTVYVEDDGEMKRVGVQNGQLFGFDALSASYSALDKAYILHYLGFGNVSLLASDYQGTTAQQNAKLQSELSKAPAGKPVMGGIHHSVPALVAYQGQFDSTGNVSSTQGREDYVLYGSMSGALLMADASTGEEEFSFIPRRMFEDDKQRRALSPSGTGTSGEPAFGVDAPWVINAKYNYDFSASPTRITTNAIDASNNATAQEQGHIYAYGGLRMGGEGLYGLNLTNRLAPSMLFSIDSETAGFERMGQIWAKPVVAKIKIGTGSRNESIEREVLIFGGGYDMCYENTLFKLNDADNKDTTCANKSETKGNAVYMVDSETGQLVGRWTKGENIGSAGVTTTSGLAHMNHSVVGGITALDRNNNGYIDHLYFADLGGQVFRIDLIELSGSNQEVELTNKITRGVVRVFNANEGGLGENHIPYRFYEAPIASFYTDPNDSQRFAVVNVASGDRSSPLSRRRGLSDANRVYGIIDRDIASTRATNSLIGESGLMSINLNNSNLQKMDTKLIAGASDTEAYRESLIRTMRDRKPNEAREVTVGGYTTRLPVYEHMGWYYDMIRYDGYIDVENLKAVGPGMVAGGVYYNSVYSPDFQFGSGGSCDARTIGATERQMYCMPWGVCPTNTAEKPSPNGTLGYATAGMGIQELATVAYTSERDTTTNLRTFLSAQTVQERASMANTSPSQGGGSDGRFVDTAGTSVNAGPGSNVTGQPQIDRERYNLRVNRWYDFQNAER</sequence>
<dbReference type="SUPFAM" id="SSF50998">
    <property type="entry name" value="Quinoprotein alcohol dehydrogenase-like"/>
    <property type="match status" value="1"/>
</dbReference>
<reference evidence="3 4" key="1">
    <citation type="submission" date="2018-06" db="EMBL/GenBank/DDBJ databases">
        <authorList>
            <consortium name="Pathogen Informatics"/>
            <person name="Doyle S."/>
        </authorList>
    </citation>
    <scope>NUCLEOTIDE SEQUENCE [LARGE SCALE GENOMIC DNA]</scope>
    <source>
        <strain evidence="3 4">NCTC10359</strain>
    </source>
</reference>
<evidence type="ECO:0000256" key="1">
    <source>
        <dbReference type="SAM" id="MobiDB-lite"/>
    </source>
</evidence>
<evidence type="ECO:0000256" key="2">
    <source>
        <dbReference type="SAM" id="SignalP"/>
    </source>
</evidence>